<evidence type="ECO:0000313" key="2">
    <source>
        <dbReference type="EMBL" id="CAI9281436.1"/>
    </source>
</evidence>
<dbReference type="Proteomes" id="UP001177003">
    <property type="component" value="Chromosome 4"/>
</dbReference>
<dbReference type="AlphaFoldDB" id="A0AA35YW93"/>
<dbReference type="PANTHER" id="PTHR34427">
    <property type="entry name" value="DUF4283 DOMAIN PROTEIN"/>
    <property type="match status" value="1"/>
</dbReference>
<dbReference type="PANTHER" id="PTHR34427:SF5">
    <property type="entry name" value="DUF4283 DOMAIN-CONTAINING PROTEIN"/>
    <property type="match status" value="1"/>
</dbReference>
<feature type="compositionally biased region" description="Basic residues" evidence="1">
    <location>
        <begin position="210"/>
        <end position="220"/>
    </location>
</feature>
<proteinExistence type="predicted"/>
<sequence length="335" mass="37420">MISSVESRECIHNTLVGEVECFLAFMNVKAFQDVEGCPQIQMRYLGGLKMLLEFDNKKDKEDFLIKGVKIWKPWFKSLSCWQIECNFNERVASIKIQGVPQHAWCEEAFSIIAKNWGTIVIPDECATDSLNLALGRVGIVTSHPGINGTSPTIFVDGRPYLINIMEDIFESLKLNPVLASNDFSSSMAWWNDGVTLLVSKKEVSSDQKKSAHHQSCHKRTPSGTKAGKTKGHMNRNNMPPYLGHNSSQAPPYLEGNIFQPRHNKSIDLNQSPSHSNPHNSSDLSAERRMYSTVHANMDHPPKSNMGSSLAPSVETRCVNMVCRCSTLKDPEPQST</sequence>
<gene>
    <name evidence="2" type="ORF">LSALG_LOCUS21133</name>
</gene>
<protein>
    <recommendedName>
        <fullName evidence="4">DUF4283 domain-containing protein</fullName>
    </recommendedName>
</protein>
<accession>A0AA35YW93</accession>
<keyword evidence="3" id="KW-1185">Reference proteome</keyword>
<dbReference type="EMBL" id="OX465080">
    <property type="protein sequence ID" value="CAI9281436.1"/>
    <property type="molecule type" value="Genomic_DNA"/>
</dbReference>
<organism evidence="2 3">
    <name type="scientific">Lactuca saligna</name>
    <name type="common">Willowleaf lettuce</name>
    <dbReference type="NCBI Taxonomy" id="75948"/>
    <lineage>
        <taxon>Eukaryota</taxon>
        <taxon>Viridiplantae</taxon>
        <taxon>Streptophyta</taxon>
        <taxon>Embryophyta</taxon>
        <taxon>Tracheophyta</taxon>
        <taxon>Spermatophyta</taxon>
        <taxon>Magnoliopsida</taxon>
        <taxon>eudicotyledons</taxon>
        <taxon>Gunneridae</taxon>
        <taxon>Pentapetalae</taxon>
        <taxon>asterids</taxon>
        <taxon>campanulids</taxon>
        <taxon>Asterales</taxon>
        <taxon>Asteraceae</taxon>
        <taxon>Cichorioideae</taxon>
        <taxon>Cichorieae</taxon>
        <taxon>Lactucinae</taxon>
        <taxon>Lactuca</taxon>
    </lineage>
</organism>
<feature type="region of interest" description="Disordered" evidence="1">
    <location>
        <begin position="205"/>
        <end position="284"/>
    </location>
</feature>
<evidence type="ECO:0000256" key="1">
    <source>
        <dbReference type="SAM" id="MobiDB-lite"/>
    </source>
</evidence>
<name>A0AA35YW93_LACSI</name>
<evidence type="ECO:0008006" key="4">
    <source>
        <dbReference type="Google" id="ProtNLM"/>
    </source>
</evidence>
<evidence type="ECO:0000313" key="3">
    <source>
        <dbReference type="Proteomes" id="UP001177003"/>
    </source>
</evidence>
<feature type="compositionally biased region" description="Low complexity" evidence="1">
    <location>
        <begin position="271"/>
        <end position="281"/>
    </location>
</feature>
<reference evidence="2" key="1">
    <citation type="submission" date="2023-04" db="EMBL/GenBank/DDBJ databases">
        <authorList>
            <person name="Vijverberg K."/>
            <person name="Xiong W."/>
            <person name="Schranz E."/>
        </authorList>
    </citation>
    <scope>NUCLEOTIDE SEQUENCE</scope>
</reference>